<dbReference type="RefSeq" id="WP_108221903.1">
    <property type="nucleotide sequence ID" value="NZ_QAOT01000017.1"/>
</dbReference>
<feature type="compositionally biased region" description="Basic and acidic residues" evidence="1">
    <location>
        <begin position="373"/>
        <end position="385"/>
    </location>
</feature>
<dbReference type="InterPro" id="IPR001343">
    <property type="entry name" value="Hemolysn_Ca-bd"/>
</dbReference>
<sequence>MSRMSSVKSWLYHLGDIDARRAQAIGASNADLVVTEWASYRDGEAPYGRALLDRMRGGDPDRLIVSYLSIGEAEDYRYYWKDSWAKTPPHWLGAENPEWEGNMKVRYWEAGWQKIVLGYLDRIIDRGFDGVYLDIIDAFEFWEETAPRSGIDYRQEMADFVLRLRTHALERLAKVDPDREFVILGQNGLDLIGNATYRAAVDGVAAEDVRFHYPNGRPKSFTPQDDGEAAWALQQLLRAERAGIETFVVEYVPPAARAAAAGPLAGLASDLTTMGSRLFVAANRDLDGLPAQPRAAFGGLFPTFGPEAPDPRPLSGSSRPDRLTGGAGPERISGGAGDDRLEGRGGRDVLQGGAGDDLLRGGSGDDGLFGGAGRDRLEGGAGHDRLHGGAGNDMLLGGAGDDVLRGQAGADRLHGGAGADVFVYRRGDGGDLILDFNRAHDLIDLPLHLDHRMRAVAGDTLIDFGGGDRLTVRGILPDALDDFLI</sequence>
<organism evidence="3 4">
    <name type="scientific">Cereibacter azotoformans</name>
    <dbReference type="NCBI Taxonomy" id="43057"/>
    <lineage>
        <taxon>Bacteria</taxon>
        <taxon>Pseudomonadati</taxon>
        <taxon>Pseudomonadota</taxon>
        <taxon>Alphaproteobacteria</taxon>
        <taxon>Rhodobacterales</taxon>
        <taxon>Paracoccaceae</taxon>
        <taxon>Cereibacter</taxon>
    </lineage>
</organism>
<dbReference type="InterPro" id="IPR016062">
    <property type="entry name" value="TM1410-rel"/>
</dbReference>
<reference evidence="3 4" key="1">
    <citation type="submission" date="2018-04" db="EMBL/GenBank/DDBJ databases">
        <title>Genomic Encyclopedia of Type Strains, Phase III (KMG-III): the genomes of soil and plant-associated and newly described type strains.</title>
        <authorList>
            <person name="Whitman W."/>
        </authorList>
    </citation>
    <scope>NUCLEOTIDE SEQUENCE [LARGE SCALE GENOMIC DNA]</scope>
    <source>
        <strain evidence="3 4">KA25</strain>
    </source>
</reference>
<dbReference type="InterPro" id="IPR011049">
    <property type="entry name" value="Serralysin-like_metalloprot_C"/>
</dbReference>
<dbReference type="EMBL" id="QAOT01000017">
    <property type="protein sequence ID" value="PTR14317.1"/>
    <property type="molecule type" value="Genomic_DNA"/>
</dbReference>
<dbReference type="GO" id="GO:0005509">
    <property type="term" value="F:calcium ion binding"/>
    <property type="evidence" value="ECO:0007669"/>
    <property type="project" value="InterPro"/>
</dbReference>
<dbReference type="SUPFAM" id="SSF51120">
    <property type="entry name" value="beta-Roll"/>
    <property type="match status" value="2"/>
</dbReference>
<dbReference type="Proteomes" id="UP000244060">
    <property type="component" value="Unassembled WGS sequence"/>
</dbReference>
<dbReference type="NCBIfam" id="TIGR01370">
    <property type="entry name" value="MJ1477/TM1410 family putative glycoside hydrolase"/>
    <property type="match status" value="1"/>
</dbReference>
<keyword evidence="3" id="KW-0436">Ligase</keyword>
<feature type="compositionally biased region" description="Basic and acidic residues" evidence="1">
    <location>
        <begin position="337"/>
        <end position="347"/>
    </location>
</feature>
<feature type="compositionally biased region" description="Gly residues" evidence="1">
    <location>
        <begin position="361"/>
        <end position="372"/>
    </location>
</feature>
<dbReference type="Gene3D" id="2.150.10.10">
    <property type="entry name" value="Serralysin-like metalloprotease, C-terminal"/>
    <property type="match status" value="2"/>
</dbReference>
<proteinExistence type="predicted"/>
<evidence type="ECO:0000313" key="3">
    <source>
        <dbReference type="EMBL" id="PTR14317.1"/>
    </source>
</evidence>
<evidence type="ECO:0000313" key="4">
    <source>
        <dbReference type="Proteomes" id="UP000244060"/>
    </source>
</evidence>
<dbReference type="PANTHER" id="PTHR35882">
    <property type="entry name" value="PELA"/>
    <property type="match status" value="1"/>
</dbReference>
<gene>
    <name evidence="3" type="ORF">C8J28_11786</name>
</gene>
<protein>
    <submittedName>
        <fullName evidence="3">Cysteinyl-tRNA synthetase</fullName>
    </submittedName>
</protein>
<dbReference type="InterPro" id="IPR016063">
    <property type="entry name" value="TM1410_Glycdase"/>
</dbReference>
<dbReference type="PRINTS" id="PR01545">
    <property type="entry name" value="THEMAYE10DUF"/>
</dbReference>
<dbReference type="InterPro" id="IPR013785">
    <property type="entry name" value="Aldolase_TIM"/>
</dbReference>
<dbReference type="Pfam" id="PF00353">
    <property type="entry name" value="HemolysinCabind"/>
    <property type="match status" value="2"/>
</dbReference>
<keyword evidence="3" id="KW-0030">Aminoacyl-tRNA synthetase</keyword>
<dbReference type="OrthoDB" id="9809583at2"/>
<dbReference type="Gene3D" id="3.20.20.70">
    <property type="entry name" value="Aldolase class I"/>
    <property type="match status" value="1"/>
</dbReference>
<dbReference type="Pfam" id="PF03537">
    <property type="entry name" value="Glyco_hydro_114"/>
    <property type="match status" value="1"/>
</dbReference>
<dbReference type="PRINTS" id="PR00313">
    <property type="entry name" value="CABNDNGRPT"/>
</dbReference>
<keyword evidence="4" id="KW-1185">Reference proteome</keyword>
<evidence type="ECO:0000256" key="1">
    <source>
        <dbReference type="SAM" id="MobiDB-lite"/>
    </source>
</evidence>
<accession>A0A2T5JVV8</accession>
<dbReference type="InterPro" id="IPR017853">
    <property type="entry name" value="GH"/>
</dbReference>
<dbReference type="InterPro" id="IPR004352">
    <property type="entry name" value="GH114_TIM-barrel"/>
</dbReference>
<dbReference type="InterPro" id="IPR018511">
    <property type="entry name" value="Hemolysin-typ_Ca-bd_CS"/>
</dbReference>
<feature type="domain" description="Glycoside-hydrolase family GH114 TIM-barrel" evidence="2">
    <location>
        <begin position="63"/>
        <end position="255"/>
    </location>
</feature>
<dbReference type="PANTHER" id="PTHR35882:SF2">
    <property type="entry name" value="PELA"/>
    <property type="match status" value="1"/>
</dbReference>
<dbReference type="AlphaFoldDB" id="A0A2T5JVV8"/>
<dbReference type="GO" id="GO:0004812">
    <property type="term" value="F:aminoacyl-tRNA ligase activity"/>
    <property type="evidence" value="ECO:0007669"/>
    <property type="project" value="UniProtKB-KW"/>
</dbReference>
<dbReference type="SUPFAM" id="SSF51445">
    <property type="entry name" value="(Trans)glycosidases"/>
    <property type="match status" value="1"/>
</dbReference>
<evidence type="ECO:0000259" key="2">
    <source>
        <dbReference type="Pfam" id="PF03537"/>
    </source>
</evidence>
<feature type="region of interest" description="Disordered" evidence="1">
    <location>
        <begin position="300"/>
        <end position="385"/>
    </location>
</feature>
<name>A0A2T5JVV8_9RHOB</name>
<dbReference type="PROSITE" id="PS00330">
    <property type="entry name" value="HEMOLYSIN_CALCIUM"/>
    <property type="match status" value="2"/>
</dbReference>
<comment type="caution">
    <text evidence="3">The sequence shown here is derived from an EMBL/GenBank/DDBJ whole genome shotgun (WGS) entry which is preliminary data.</text>
</comment>